<dbReference type="EMBL" id="CM042010">
    <property type="protein sequence ID" value="KAI3781785.1"/>
    <property type="molecule type" value="Genomic_DNA"/>
</dbReference>
<dbReference type="Proteomes" id="UP001055811">
    <property type="component" value="Linkage Group LG02"/>
</dbReference>
<organism evidence="1 2">
    <name type="scientific">Cichorium intybus</name>
    <name type="common">Chicory</name>
    <dbReference type="NCBI Taxonomy" id="13427"/>
    <lineage>
        <taxon>Eukaryota</taxon>
        <taxon>Viridiplantae</taxon>
        <taxon>Streptophyta</taxon>
        <taxon>Embryophyta</taxon>
        <taxon>Tracheophyta</taxon>
        <taxon>Spermatophyta</taxon>
        <taxon>Magnoliopsida</taxon>
        <taxon>eudicotyledons</taxon>
        <taxon>Gunneridae</taxon>
        <taxon>Pentapetalae</taxon>
        <taxon>asterids</taxon>
        <taxon>campanulids</taxon>
        <taxon>Asterales</taxon>
        <taxon>Asteraceae</taxon>
        <taxon>Cichorioideae</taxon>
        <taxon>Cichorieae</taxon>
        <taxon>Cichoriinae</taxon>
        <taxon>Cichorium</taxon>
    </lineage>
</organism>
<accession>A0ACB9GEC6</accession>
<evidence type="ECO:0000313" key="2">
    <source>
        <dbReference type="Proteomes" id="UP001055811"/>
    </source>
</evidence>
<sequence>MKNKKSLTKVSKSSLLETNCYSFFAKQLSLLDIGCSIPPAYHSLLNEDSNKQESLKIEGRWFTLKDE</sequence>
<evidence type="ECO:0000313" key="1">
    <source>
        <dbReference type="EMBL" id="KAI3781785.1"/>
    </source>
</evidence>
<gene>
    <name evidence="1" type="ORF">L2E82_11809</name>
</gene>
<keyword evidence="2" id="KW-1185">Reference proteome</keyword>
<reference evidence="1 2" key="2">
    <citation type="journal article" date="2022" name="Mol. Ecol. Resour.">
        <title>The genomes of chicory, endive, great burdock and yacon provide insights into Asteraceae paleo-polyploidization history and plant inulin production.</title>
        <authorList>
            <person name="Fan W."/>
            <person name="Wang S."/>
            <person name="Wang H."/>
            <person name="Wang A."/>
            <person name="Jiang F."/>
            <person name="Liu H."/>
            <person name="Zhao H."/>
            <person name="Xu D."/>
            <person name="Zhang Y."/>
        </authorList>
    </citation>
    <scope>NUCLEOTIDE SEQUENCE [LARGE SCALE GENOMIC DNA]</scope>
    <source>
        <strain evidence="2">cv. Punajuju</strain>
        <tissue evidence="1">Leaves</tissue>
    </source>
</reference>
<reference evidence="2" key="1">
    <citation type="journal article" date="2022" name="Mol. Ecol. Resour.">
        <title>The genomes of chicory, endive, great burdock and yacon provide insights into Asteraceae palaeo-polyploidization history and plant inulin production.</title>
        <authorList>
            <person name="Fan W."/>
            <person name="Wang S."/>
            <person name="Wang H."/>
            <person name="Wang A."/>
            <person name="Jiang F."/>
            <person name="Liu H."/>
            <person name="Zhao H."/>
            <person name="Xu D."/>
            <person name="Zhang Y."/>
        </authorList>
    </citation>
    <scope>NUCLEOTIDE SEQUENCE [LARGE SCALE GENOMIC DNA]</scope>
    <source>
        <strain evidence="2">cv. Punajuju</strain>
    </source>
</reference>
<protein>
    <submittedName>
        <fullName evidence="1">Uncharacterized protein</fullName>
    </submittedName>
</protein>
<comment type="caution">
    <text evidence="1">The sequence shown here is derived from an EMBL/GenBank/DDBJ whole genome shotgun (WGS) entry which is preliminary data.</text>
</comment>
<name>A0ACB9GEC6_CICIN</name>
<proteinExistence type="predicted"/>